<dbReference type="eggNOG" id="KOG0869">
    <property type="taxonomic scope" value="Eukaryota"/>
</dbReference>
<name>A0A022Q9Z4_ERYGU</name>
<evidence type="ECO:0000313" key="6">
    <source>
        <dbReference type="Proteomes" id="UP000030748"/>
    </source>
</evidence>
<evidence type="ECO:0000256" key="2">
    <source>
        <dbReference type="ARBA" id="ARBA00023015"/>
    </source>
</evidence>
<dbReference type="AlphaFoldDB" id="A0A022Q9Z4"/>
<dbReference type="GO" id="GO:0001228">
    <property type="term" value="F:DNA-binding transcription activator activity, RNA polymerase II-specific"/>
    <property type="evidence" value="ECO:0007669"/>
    <property type="project" value="InterPro"/>
</dbReference>
<organism evidence="5 6">
    <name type="scientific">Erythranthe guttata</name>
    <name type="common">Yellow monkey flower</name>
    <name type="synonym">Mimulus guttatus</name>
    <dbReference type="NCBI Taxonomy" id="4155"/>
    <lineage>
        <taxon>Eukaryota</taxon>
        <taxon>Viridiplantae</taxon>
        <taxon>Streptophyta</taxon>
        <taxon>Embryophyta</taxon>
        <taxon>Tracheophyta</taxon>
        <taxon>Spermatophyta</taxon>
        <taxon>Magnoliopsida</taxon>
        <taxon>eudicotyledons</taxon>
        <taxon>Gunneridae</taxon>
        <taxon>Pentapetalae</taxon>
        <taxon>asterids</taxon>
        <taxon>lamiids</taxon>
        <taxon>Lamiales</taxon>
        <taxon>Phrymaceae</taxon>
        <taxon>Erythranthe</taxon>
    </lineage>
</organism>
<dbReference type="EMBL" id="KI632112">
    <property type="protein sequence ID" value="EYU24766.1"/>
    <property type="molecule type" value="Genomic_DNA"/>
</dbReference>
<dbReference type="InterPro" id="IPR009072">
    <property type="entry name" value="Histone-fold"/>
</dbReference>
<dbReference type="GO" id="GO:0006357">
    <property type="term" value="P:regulation of transcription by RNA polymerase II"/>
    <property type="evidence" value="ECO:0000318"/>
    <property type="project" value="GO_Central"/>
</dbReference>
<keyword evidence="3" id="KW-0804">Transcription</keyword>
<protein>
    <recommendedName>
        <fullName evidence="4">Transcription factor CBF/NF-Y/archaeal histone domain-containing protein</fullName>
    </recommendedName>
</protein>
<dbReference type="Pfam" id="PF00808">
    <property type="entry name" value="CBFD_NFYB_HMF"/>
    <property type="match status" value="1"/>
</dbReference>
<evidence type="ECO:0000256" key="3">
    <source>
        <dbReference type="ARBA" id="ARBA00023163"/>
    </source>
</evidence>
<dbReference type="Proteomes" id="UP000030748">
    <property type="component" value="Unassembled WGS sequence"/>
</dbReference>
<dbReference type="InterPro" id="IPR003958">
    <property type="entry name" value="CBFA_NFYB_domain"/>
</dbReference>
<dbReference type="STRING" id="4155.A0A022Q9Z4"/>
<evidence type="ECO:0000313" key="5">
    <source>
        <dbReference type="EMBL" id="EYU24766.1"/>
    </source>
</evidence>
<dbReference type="InterPro" id="IPR027113">
    <property type="entry name" value="Transc_fact_NFYB/HAP3"/>
</dbReference>
<accession>A0A022Q9Z4</accession>
<dbReference type="GO" id="GO:0046982">
    <property type="term" value="F:protein heterodimerization activity"/>
    <property type="evidence" value="ECO:0007669"/>
    <property type="project" value="InterPro"/>
</dbReference>
<gene>
    <name evidence="5" type="ORF">MIMGU_mgv1a025838mg</name>
</gene>
<sequence>IVIREGGFTNAVAAATNVVNIQAAPTNATPGEVNQEQHECVKREAYQYMPTTNITRIMRCVVPDHVKIADDAKEAIQVCVSEFINFITSEANNRCHRDYRKTVTPEDVLAAITSLGFGDYIEPLIVFLNKHRAQQDLERGSMNQLGQFVRRDDDNGGFVHQQQPQGAHMVRSPPAPAPLAAPTMGYYVPLPPPVVGMVEDGEELGGSTRVINAFMSCNYGRGEGSSDGPEFDPFHKF</sequence>
<keyword evidence="6" id="KW-1185">Reference proteome</keyword>
<dbReference type="Gene3D" id="1.10.20.10">
    <property type="entry name" value="Histone, subunit A"/>
    <property type="match status" value="1"/>
</dbReference>
<dbReference type="PRINTS" id="PR00615">
    <property type="entry name" value="CCAATSUBUNTA"/>
</dbReference>
<evidence type="ECO:0000259" key="4">
    <source>
        <dbReference type="Pfam" id="PF00808"/>
    </source>
</evidence>
<evidence type="ECO:0000256" key="1">
    <source>
        <dbReference type="ARBA" id="ARBA00009053"/>
    </source>
</evidence>
<feature type="non-terminal residue" evidence="5">
    <location>
        <position position="1"/>
    </location>
</feature>
<comment type="similarity">
    <text evidence="1">Belongs to the NFYB/HAP3 subunit family.</text>
</comment>
<dbReference type="CDD" id="cd22907">
    <property type="entry name" value="HFD_NFYB"/>
    <property type="match status" value="1"/>
</dbReference>
<dbReference type="GO" id="GO:0000981">
    <property type="term" value="F:DNA-binding transcription factor activity, RNA polymerase II-specific"/>
    <property type="evidence" value="ECO:0000318"/>
    <property type="project" value="GO_Central"/>
</dbReference>
<dbReference type="SUPFAM" id="SSF47113">
    <property type="entry name" value="Histone-fold"/>
    <property type="match status" value="1"/>
</dbReference>
<keyword evidence="2" id="KW-0805">Transcription regulation</keyword>
<dbReference type="PANTHER" id="PTHR11064:SF115">
    <property type="entry name" value="NUCLEAR TRANSCRIPTION FACTOR Y SUBUNIT B-9"/>
    <property type="match status" value="1"/>
</dbReference>
<feature type="domain" description="Transcription factor CBF/NF-Y/archaeal histone" evidence="4">
    <location>
        <begin position="49"/>
        <end position="112"/>
    </location>
</feature>
<dbReference type="GO" id="GO:0016602">
    <property type="term" value="C:CCAAT-binding factor complex"/>
    <property type="evidence" value="ECO:0000318"/>
    <property type="project" value="GO_Central"/>
</dbReference>
<dbReference type="PANTHER" id="PTHR11064">
    <property type="entry name" value="CCAAT-BINDING TRANSCRIPTION FACTOR-RELATED"/>
    <property type="match status" value="1"/>
</dbReference>
<proteinExistence type="inferred from homology"/>
<reference evidence="5 6" key="1">
    <citation type="journal article" date="2013" name="Proc. Natl. Acad. Sci. U.S.A.">
        <title>Fine-scale variation in meiotic recombination in Mimulus inferred from population shotgun sequencing.</title>
        <authorList>
            <person name="Hellsten U."/>
            <person name="Wright K.M."/>
            <person name="Jenkins J."/>
            <person name="Shu S."/>
            <person name="Yuan Y."/>
            <person name="Wessler S.R."/>
            <person name="Schmutz J."/>
            <person name="Willis J.H."/>
            <person name="Rokhsar D.S."/>
        </authorList>
    </citation>
    <scope>NUCLEOTIDE SEQUENCE [LARGE SCALE GENOMIC DNA]</scope>
    <source>
        <strain evidence="6">cv. DUN x IM62</strain>
    </source>
</reference>